<dbReference type="SUPFAM" id="SSF53187">
    <property type="entry name" value="Zn-dependent exopeptidases"/>
    <property type="match status" value="1"/>
</dbReference>
<dbReference type="InterPro" id="IPR048024">
    <property type="entry name" value="Fxna-like_M28_dom"/>
</dbReference>
<dbReference type="GO" id="GO:0006508">
    <property type="term" value="P:proteolysis"/>
    <property type="evidence" value="ECO:0007669"/>
    <property type="project" value="UniProtKB-KW"/>
</dbReference>
<dbReference type="PANTHER" id="PTHR12147">
    <property type="entry name" value="METALLOPEPTIDASE M28 FAMILY MEMBER"/>
    <property type="match status" value="1"/>
</dbReference>
<keyword evidence="10 16" id="KW-1133">Transmembrane helix</keyword>
<evidence type="ECO:0000313" key="20">
    <source>
        <dbReference type="Proteomes" id="UP000092666"/>
    </source>
</evidence>
<evidence type="ECO:0000256" key="12">
    <source>
        <dbReference type="ARBA" id="ARBA00023136"/>
    </source>
</evidence>
<dbReference type="InterPro" id="IPR045175">
    <property type="entry name" value="M28_fam"/>
</dbReference>
<evidence type="ECO:0000256" key="11">
    <source>
        <dbReference type="ARBA" id="ARBA00023049"/>
    </source>
</evidence>
<protein>
    <recommendedName>
        <fullName evidence="14">Peptide hydrolase</fullName>
        <ecNumber evidence="14">3.4.-.-</ecNumber>
    </recommendedName>
</protein>
<dbReference type="Pfam" id="PF04389">
    <property type="entry name" value="Peptidase_M28"/>
    <property type="match status" value="1"/>
</dbReference>
<feature type="domain" description="Peptidase M28" evidence="17">
    <location>
        <begin position="204"/>
        <end position="386"/>
    </location>
</feature>
<evidence type="ECO:0000256" key="15">
    <source>
        <dbReference type="SAM" id="MobiDB-lite"/>
    </source>
</evidence>
<keyword evidence="9 14" id="KW-0862">Zinc</keyword>
<keyword evidence="6 14" id="KW-0479">Metal-binding</keyword>
<feature type="transmembrane region" description="Helical" evidence="16">
    <location>
        <begin position="628"/>
        <end position="650"/>
    </location>
</feature>
<evidence type="ECO:0000256" key="3">
    <source>
        <dbReference type="ARBA" id="ARBA00010918"/>
    </source>
</evidence>
<keyword evidence="12 16" id="KW-0472">Membrane</keyword>
<evidence type="ECO:0000256" key="2">
    <source>
        <dbReference type="ARBA" id="ARBA00004477"/>
    </source>
</evidence>
<proteinExistence type="inferred from homology"/>
<feature type="transmembrane region" description="Helical" evidence="16">
    <location>
        <begin position="531"/>
        <end position="548"/>
    </location>
</feature>
<evidence type="ECO:0000256" key="4">
    <source>
        <dbReference type="ARBA" id="ARBA00022670"/>
    </source>
</evidence>
<keyword evidence="8" id="KW-0256">Endoplasmic reticulum</keyword>
<dbReference type="Gene3D" id="3.40.630.10">
    <property type="entry name" value="Zn peptidases"/>
    <property type="match status" value="1"/>
</dbReference>
<name>A0A1B9GLT5_9TREE</name>
<evidence type="ECO:0000256" key="1">
    <source>
        <dbReference type="ARBA" id="ARBA00001947"/>
    </source>
</evidence>
<keyword evidence="11" id="KW-0482">Metalloprotease</keyword>
<gene>
    <name evidence="19" type="ORF">I316_06336</name>
</gene>
<feature type="transmembrane region" description="Helical" evidence="16">
    <location>
        <begin position="659"/>
        <end position="681"/>
    </location>
</feature>
<evidence type="ECO:0000256" key="16">
    <source>
        <dbReference type="SAM" id="Phobius"/>
    </source>
</evidence>
<dbReference type="GO" id="GO:0008235">
    <property type="term" value="F:metalloexopeptidase activity"/>
    <property type="evidence" value="ECO:0007669"/>
    <property type="project" value="InterPro"/>
</dbReference>
<keyword evidence="4 14" id="KW-0645">Protease</keyword>
<dbReference type="FunFam" id="3.40.630.10:FF:000008">
    <property type="entry name" value="Endoplasmic reticulum metallopeptidase 1"/>
    <property type="match status" value="1"/>
</dbReference>
<evidence type="ECO:0000256" key="9">
    <source>
        <dbReference type="ARBA" id="ARBA00022833"/>
    </source>
</evidence>
<feature type="transmembrane region" description="Helical" evidence="16">
    <location>
        <begin position="453"/>
        <end position="476"/>
    </location>
</feature>
<reference evidence="19 20" key="1">
    <citation type="submission" date="2013-07" db="EMBL/GenBank/DDBJ databases">
        <title>The Genome Sequence of Cryptococcus heveanensis BCC8398.</title>
        <authorList>
            <consortium name="The Broad Institute Genome Sequencing Platform"/>
            <person name="Cuomo C."/>
            <person name="Litvintseva A."/>
            <person name="Chen Y."/>
            <person name="Heitman J."/>
            <person name="Sun S."/>
            <person name="Springer D."/>
            <person name="Dromer F."/>
            <person name="Young S.K."/>
            <person name="Zeng Q."/>
            <person name="Gargeya S."/>
            <person name="Fitzgerald M."/>
            <person name="Abouelleil A."/>
            <person name="Alvarado L."/>
            <person name="Berlin A.M."/>
            <person name="Chapman S.B."/>
            <person name="Dewar J."/>
            <person name="Goldberg J."/>
            <person name="Griggs A."/>
            <person name="Gujja S."/>
            <person name="Hansen M."/>
            <person name="Howarth C."/>
            <person name="Imamovic A."/>
            <person name="Larimer J."/>
            <person name="McCowan C."/>
            <person name="Murphy C."/>
            <person name="Pearson M."/>
            <person name="Priest M."/>
            <person name="Roberts A."/>
            <person name="Saif S."/>
            <person name="Shea T."/>
            <person name="Sykes S."/>
            <person name="Wortman J."/>
            <person name="Nusbaum C."/>
            <person name="Birren B."/>
        </authorList>
    </citation>
    <scope>NUCLEOTIDE SEQUENCE [LARGE SCALE GENOMIC DNA]</scope>
    <source>
        <strain evidence="19 20">BCC8398</strain>
    </source>
</reference>
<evidence type="ECO:0000256" key="5">
    <source>
        <dbReference type="ARBA" id="ARBA00022692"/>
    </source>
</evidence>
<feature type="region of interest" description="Disordered" evidence="15">
    <location>
        <begin position="1"/>
        <end position="54"/>
    </location>
</feature>
<evidence type="ECO:0000313" key="19">
    <source>
        <dbReference type="EMBL" id="OCF31953.1"/>
    </source>
</evidence>
<dbReference type="InterPro" id="IPR007484">
    <property type="entry name" value="Peptidase_M28"/>
</dbReference>
<evidence type="ECO:0000256" key="7">
    <source>
        <dbReference type="ARBA" id="ARBA00022801"/>
    </source>
</evidence>
<feature type="transmembrane region" description="Helical" evidence="16">
    <location>
        <begin position="589"/>
        <end position="608"/>
    </location>
</feature>
<evidence type="ECO:0000259" key="18">
    <source>
        <dbReference type="Pfam" id="PF22249"/>
    </source>
</evidence>
<dbReference type="OrthoDB" id="76293at2759"/>
<evidence type="ECO:0000259" key="17">
    <source>
        <dbReference type="Pfam" id="PF04389"/>
    </source>
</evidence>
<dbReference type="Proteomes" id="UP000092666">
    <property type="component" value="Unassembled WGS sequence"/>
</dbReference>
<dbReference type="CDD" id="cd03875">
    <property type="entry name" value="M28_Fxna_like"/>
    <property type="match status" value="1"/>
</dbReference>
<dbReference type="GO" id="GO:0046872">
    <property type="term" value="F:metal ion binding"/>
    <property type="evidence" value="ECO:0007669"/>
    <property type="project" value="UniProtKB-KW"/>
</dbReference>
<keyword evidence="5 16" id="KW-0812">Transmembrane</keyword>
<feature type="transmembrane region" description="Helical" evidence="16">
    <location>
        <begin position="554"/>
        <end position="577"/>
    </location>
</feature>
<dbReference type="InterPro" id="IPR053974">
    <property type="entry name" value="ERMP1_1-A_TM"/>
</dbReference>
<keyword evidence="20" id="KW-1185">Reference proteome</keyword>
<evidence type="ECO:0000256" key="10">
    <source>
        <dbReference type="ARBA" id="ARBA00022989"/>
    </source>
</evidence>
<dbReference type="EC" id="3.4.-.-" evidence="14"/>
<evidence type="ECO:0000256" key="6">
    <source>
        <dbReference type="ARBA" id="ARBA00022723"/>
    </source>
</evidence>
<dbReference type="Pfam" id="PF22249">
    <property type="entry name" value="ERMP1-TM"/>
    <property type="match status" value="1"/>
</dbReference>
<keyword evidence="13" id="KW-0325">Glycoprotein</keyword>
<comment type="similarity">
    <text evidence="3 14">Belongs to the peptidase M28 family.</text>
</comment>
<keyword evidence="7 14" id="KW-0378">Hydrolase</keyword>
<comment type="cofactor">
    <cofactor evidence="1">
        <name>Zn(2+)</name>
        <dbReference type="ChEBI" id="CHEBI:29105"/>
    </cofactor>
</comment>
<comment type="subcellular location">
    <subcellularLocation>
        <location evidence="2">Endoplasmic reticulum membrane</location>
        <topology evidence="2">Multi-pass membrane protein</topology>
    </subcellularLocation>
</comment>
<evidence type="ECO:0000256" key="14">
    <source>
        <dbReference type="RuleBase" id="RU361240"/>
    </source>
</evidence>
<dbReference type="EMBL" id="KI669511">
    <property type="protein sequence ID" value="OCF31953.1"/>
    <property type="molecule type" value="Genomic_DNA"/>
</dbReference>
<dbReference type="PANTHER" id="PTHR12147:SF22">
    <property type="entry name" value="ENDOPLASMIC RETICULUM METALLOPEPTIDASE 1"/>
    <property type="match status" value="1"/>
</dbReference>
<accession>A0A1B9GLT5</accession>
<feature type="transmembrane region" description="Helical" evidence="16">
    <location>
        <begin position="429"/>
        <end position="446"/>
    </location>
</feature>
<evidence type="ECO:0000256" key="13">
    <source>
        <dbReference type="ARBA" id="ARBA00023180"/>
    </source>
</evidence>
<dbReference type="STRING" id="1296120.A0A1B9GLT5"/>
<organism evidence="19 20">
    <name type="scientific">Kwoniella heveanensis BCC8398</name>
    <dbReference type="NCBI Taxonomy" id="1296120"/>
    <lineage>
        <taxon>Eukaryota</taxon>
        <taxon>Fungi</taxon>
        <taxon>Dikarya</taxon>
        <taxon>Basidiomycota</taxon>
        <taxon>Agaricomycotina</taxon>
        <taxon>Tremellomycetes</taxon>
        <taxon>Tremellales</taxon>
        <taxon>Cryptococcaceae</taxon>
        <taxon>Kwoniella</taxon>
    </lineage>
</organism>
<sequence>MPTEGTTPHLDRLGSDPATSAQTAPPPPTTVQSQGKKKFKIQPQNPSAEEPPVERKGTGWFSWLLFLPIVTVLPFYLSKLHYALPEPLPPNDARGQPQPSEELILAHIDALENIGYRTVGTHEAMAGEQYVLGEVQKLLIQCEEGGVLNCEWWEQRGSGYHAFDIVDHEVLKAYSGITNVILKISAHNPPSYNASASASAAAQGGQNKKDAILLGAHMDSTMPSPGAADDAIGVGVMLDVARVLIERNDPFDGSIIFLWNGAEETLQDGSYHYSTRHPSREQVRAAINLEAAGSTGGALLFQATSREMIEAYAHAPHPRGTVIAADVFSSGILMSDTDFVQFEKYLGVSGLDMAIVGHSYFYHTRKDSLKYIERGSAQHFANNIQSIVDYLLSPASPLLKTEKWSPPDMVYFSLFDKVFFHYPMDKADGVYVALAAVALALALKNLRVKRWKAFVVALVGTPLGMIGGILSANFLAGVLVLSGKGQTWFRHEHLPLVLFMPAGYIGNLTVQLLLSKLLSPTSRAQLESAHYSAQVLFAAGNMLLMQAFRIRSAYIFSFILSLLLIGGLGNELGALISSGRRKEGMGIKMTYLVPMAGCMALAVEAVTTTLDIFTPLAGRMGKDAPAEFIIATISSSCGFIFFPPLVPLFYRLSRRSQRMLIGGVALFMAGVITILAGPWYWPYDAMHPKRVGVQYLYNHTSNEHTGHVAFMDGGPQDNIVSSIHEKYGLKGSSVEHTALTDYDSDWDVLYPISNFIDTYKFPLYVSDEVEAFEWPNVGHWMEDVKWEYGERHIRLRFDFRGLVWPTLAFEAEVFRWSFGIPPPEGKMRHHVKVATSFDESVVDLNFTLGMNQGERLTIHWSAVDINQMVPGTASRLGPEMPASKWLLDMDEWAKEKWDDSLEILMTGVVCGVIEL</sequence>
<feature type="domain" description="Endoplasmic reticulum metallopeptidase 1/1-A TM" evidence="18">
    <location>
        <begin position="452"/>
        <end position="669"/>
    </location>
</feature>
<feature type="transmembrane region" description="Helical" evidence="16">
    <location>
        <begin position="496"/>
        <end position="519"/>
    </location>
</feature>
<reference evidence="20" key="2">
    <citation type="submission" date="2013-12" db="EMBL/GenBank/DDBJ databases">
        <title>Evolution of pathogenesis and genome organization in the Tremellales.</title>
        <authorList>
            <person name="Cuomo C."/>
            <person name="Litvintseva A."/>
            <person name="Heitman J."/>
            <person name="Chen Y."/>
            <person name="Sun S."/>
            <person name="Springer D."/>
            <person name="Dromer F."/>
            <person name="Young S."/>
            <person name="Zeng Q."/>
            <person name="Chapman S."/>
            <person name="Gujja S."/>
            <person name="Saif S."/>
            <person name="Birren B."/>
        </authorList>
    </citation>
    <scope>NUCLEOTIDE SEQUENCE [LARGE SCALE GENOMIC DNA]</scope>
    <source>
        <strain evidence="20">BCC8398</strain>
    </source>
</reference>
<dbReference type="GO" id="GO:0005789">
    <property type="term" value="C:endoplasmic reticulum membrane"/>
    <property type="evidence" value="ECO:0007669"/>
    <property type="project" value="UniProtKB-SubCell"/>
</dbReference>
<dbReference type="AlphaFoldDB" id="A0A1B9GLT5"/>
<evidence type="ECO:0000256" key="8">
    <source>
        <dbReference type="ARBA" id="ARBA00022824"/>
    </source>
</evidence>